<organism evidence="1 2">
    <name type="scientific">Macrosiphum euphorbiae</name>
    <name type="common">potato aphid</name>
    <dbReference type="NCBI Taxonomy" id="13131"/>
    <lineage>
        <taxon>Eukaryota</taxon>
        <taxon>Metazoa</taxon>
        <taxon>Ecdysozoa</taxon>
        <taxon>Arthropoda</taxon>
        <taxon>Hexapoda</taxon>
        <taxon>Insecta</taxon>
        <taxon>Pterygota</taxon>
        <taxon>Neoptera</taxon>
        <taxon>Paraneoptera</taxon>
        <taxon>Hemiptera</taxon>
        <taxon>Sternorrhyncha</taxon>
        <taxon>Aphidomorpha</taxon>
        <taxon>Aphidoidea</taxon>
        <taxon>Aphididae</taxon>
        <taxon>Macrosiphini</taxon>
        <taxon>Macrosiphum</taxon>
    </lineage>
</organism>
<keyword evidence="2" id="KW-1185">Reference proteome</keyword>
<dbReference type="Proteomes" id="UP001160148">
    <property type="component" value="Unassembled WGS sequence"/>
</dbReference>
<proteinExistence type="predicted"/>
<gene>
    <name evidence="1" type="ORF">MEUPH1_LOCUS14748</name>
</gene>
<reference evidence="1 2" key="1">
    <citation type="submission" date="2023-01" db="EMBL/GenBank/DDBJ databases">
        <authorList>
            <person name="Whitehead M."/>
        </authorList>
    </citation>
    <scope>NUCLEOTIDE SEQUENCE [LARGE SCALE GENOMIC DNA]</scope>
</reference>
<dbReference type="AlphaFoldDB" id="A0AAV0WTI0"/>
<protein>
    <submittedName>
        <fullName evidence="1">Uncharacterized protein</fullName>
    </submittedName>
</protein>
<accession>A0AAV0WTI0</accession>
<evidence type="ECO:0000313" key="2">
    <source>
        <dbReference type="Proteomes" id="UP001160148"/>
    </source>
</evidence>
<sequence length="91" mass="10536">MLSEKHDNNSISYWLAEWLRDVKSPLLLVVTDQSLSLMQAVTQTFTQFSSLDAYISNCSKLILKEPGFEIPKCMIRNDFNHMMHLISTWPS</sequence>
<name>A0AAV0WTI0_9HEMI</name>
<dbReference type="EMBL" id="CARXXK010000002">
    <property type="protein sequence ID" value="CAI6359324.1"/>
    <property type="molecule type" value="Genomic_DNA"/>
</dbReference>
<comment type="caution">
    <text evidence="1">The sequence shown here is derived from an EMBL/GenBank/DDBJ whole genome shotgun (WGS) entry which is preliminary data.</text>
</comment>
<evidence type="ECO:0000313" key="1">
    <source>
        <dbReference type="EMBL" id="CAI6359324.1"/>
    </source>
</evidence>